<name>A0AAV0WNN6_9HEMI</name>
<comment type="caution">
    <text evidence="2">The sequence shown here is derived from an EMBL/GenBank/DDBJ whole genome shotgun (WGS) entry which is preliminary data.</text>
</comment>
<dbReference type="Proteomes" id="UP001160148">
    <property type="component" value="Unassembled WGS sequence"/>
</dbReference>
<organism evidence="2 3">
    <name type="scientific">Macrosiphum euphorbiae</name>
    <name type="common">potato aphid</name>
    <dbReference type="NCBI Taxonomy" id="13131"/>
    <lineage>
        <taxon>Eukaryota</taxon>
        <taxon>Metazoa</taxon>
        <taxon>Ecdysozoa</taxon>
        <taxon>Arthropoda</taxon>
        <taxon>Hexapoda</taxon>
        <taxon>Insecta</taxon>
        <taxon>Pterygota</taxon>
        <taxon>Neoptera</taxon>
        <taxon>Paraneoptera</taxon>
        <taxon>Hemiptera</taxon>
        <taxon>Sternorrhyncha</taxon>
        <taxon>Aphidomorpha</taxon>
        <taxon>Aphidoidea</taxon>
        <taxon>Aphididae</taxon>
        <taxon>Macrosiphini</taxon>
        <taxon>Macrosiphum</taxon>
    </lineage>
</organism>
<evidence type="ECO:0000313" key="3">
    <source>
        <dbReference type="Proteomes" id="UP001160148"/>
    </source>
</evidence>
<feature type="domain" description="DUF7869" evidence="1">
    <location>
        <begin position="6"/>
        <end position="82"/>
    </location>
</feature>
<sequence length="202" mass="23641">MIAMLYNIKFEYIEEVKITFLLPGHTYMPVDSVHATIERFIRNKTVWAPSEWSPLIRNSRINPSPIEVRNVQYSDFKDWKTLAKQYFALNLKTTDKELIQITKVKSFIFNKPLNGDHNVKVFFTYCADEEPKTLKVKKKNIGINPTQLYGESLPISKEKLTDLLKLCTDGIIPHNFHEEYLRMQSNHDISDILQETDEEDSD</sequence>
<gene>
    <name evidence="2" type="ORF">MEUPH1_LOCUS13048</name>
</gene>
<keyword evidence="3" id="KW-1185">Reference proteome</keyword>
<accession>A0AAV0WNN6</accession>
<dbReference type="InterPro" id="IPR057191">
    <property type="entry name" value="DUF7869"/>
</dbReference>
<reference evidence="2 3" key="1">
    <citation type="submission" date="2023-01" db="EMBL/GenBank/DDBJ databases">
        <authorList>
            <person name="Whitehead M."/>
        </authorList>
    </citation>
    <scope>NUCLEOTIDE SEQUENCE [LARGE SCALE GENOMIC DNA]</scope>
</reference>
<dbReference type="EMBL" id="CARXXK010000002">
    <property type="protein sequence ID" value="CAI6357423.1"/>
    <property type="molecule type" value="Genomic_DNA"/>
</dbReference>
<dbReference type="Pfam" id="PF25273">
    <property type="entry name" value="DUF7869"/>
    <property type="match status" value="1"/>
</dbReference>
<evidence type="ECO:0000259" key="1">
    <source>
        <dbReference type="Pfam" id="PF25273"/>
    </source>
</evidence>
<dbReference type="AlphaFoldDB" id="A0AAV0WNN6"/>
<proteinExistence type="predicted"/>
<evidence type="ECO:0000313" key="2">
    <source>
        <dbReference type="EMBL" id="CAI6357423.1"/>
    </source>
</evidence>
<protein>
    <recommendedName>
        <fullName evidence="1">DUF7869 domain-containing protein</fullName>
    </recommendedName>
</protein>